<dbReference type="AlphaFoldDB" id="A0A9Q1H6Q2"/>
<reference evidence="3" key="1">
    <citation type="submission" date="2021-10" db="EMBL/GenBank/DDBJ databases">
        <title>Tropical sea cucumber genome reveals ecological adaptation and Cuvierian tubules defense mechanism.</title>
        <authorList>
            <person name="Chen T."/>
        </authorList>
    </citation>
    <scope>NUCLEOTIDE SEQUENCE</scope>
    <source>
        <strain evidence="3">Nanhai2018</strain>
        <tissue evidence="3">Muscle</tissue>
    </source>
</reference>
<comment type="caution">
    <text evidence="3">The sequence shown here is derived from an EMBL/GenBank/DDBJ whole genome shotgun (WGS) entry which is preliminary data.</text>
</comment>
<evidence type="ECO:0000313" key="4">
    <source>
        <dbReference type="Proteomes" id="UP001152320"/>
    </source>
</evidence>
<feature type="transmembrane region" description="Helical" evidence="2">
    <location>
        <begin position="82"/>
        <end position="104"/>
    </location>
</feature>
<feature type="compositionally biased region" description="Polar residues" evidence="1">
    <location>
        <begin position="173"/>
        <end position="196"/>
    </location>
</feature>
<protein>
    <recommendedName>
        <fullName evidence="5">Transmembrane protein</fullName>
    </recommendedName>
</protein>
<name>A0A9Q1H6Q2_HOLLE</name>
<organism evidence="3 4">
    <name type="scientific">Holothuria leucospilota</name>
    <name type="common">Black long sea cucumber</name>
    <name type="synonym">Mertensiothuria leucospilota</name>
    <dbReference type="NCBI Taxonomy" id="206669"/>
    <lineage>
        <taxon>Eukaryota</taxon>
        <taxon>Metazoa</taxon>
        <taxon>Echinodermata</taxon>
        <taxon>Eleutherozoa</taxon>
        <taxon>Echinozoa</taxon>
        <taxon>Holothuroidea</taxon>
        <taxon>Aspidochirotacea</taxon>
        <taxon>Aspidochirotida</taxon>
        <taxon>Holothuriidae</taxon>
        <taxon>Holothuria</taxon>
    </lineage>
</organism>
<feature type="region of interest" description="Disordered" evidence="1">
    <location>
        <begin position="145"/>
        <end position="236"/>
    </location>
</feature>
<feature type="compositionally biased region" description="Low complexity" evidence="1">
    <location>
        <begin position="55"/>
        <end position="69"/>
    </location>
</feature>
<feature type="transmembrane region" description="Helical" evidence="2">
    <location>
        <begin position="110"/>
        <end position="131"/>
    </location>
</feature>
<gene>
    <name evidence="3" type="ORF">HOLleu_18478</name>
</gene>
<feature type="region of interest" description="Disordered" evidence="1">
    <location>
        <begin position="46"/>
        <end position="73"/>
    </location>
</feature>
<proteinExistence type="predicted"/>
<dbReference type="EMBL" id="JAIZAY010000008">
    <property type="protein sequence ID" value="KAJ8037617.1"/>
    <property type="molecule type" value="Genomic_DNA"/>
</dbReference>
<keyword evidence="2" id="KW-0472">Membrane</keyword>
<keyword evidence="2" id="KW-1133">Transmembrane helix</keyword>
<keyword evidence="2" id="KW-0812">Transmembrane</keyword>
<evidence type="ECO:0008006" key="5">
    <source>
        <dbReference type="Google" id="ProtNLM"/>
    </source>
</evidence>
<sequence length="236" mass="24648">MDCGGGHSGFDGGCSSAGTGFGGSNFGGSDFGGMSTSHNTHFPTTTHSTFGAHPSSTTTQWTSTTVSGSRVNPGSRSNNCGLVFLVIFFMGWFGVAGFMAYMAATNISPFLALPPICIALLGFFCFVCSIYQNIKKQRGLGGGVTVNQRTTTQPQVHPPPQQGASPHPGYPSSYPTSQQPQWTSAYSTNYGQQQYGMSGLQAPRPSAPPPSGAPEEDKPPAYDDVVQGGRTPLGFV</sequence>
<evidence type="ECO:0000256" key="2">
    <source>
        <dbReference type="SAM" id="Phobius"/>
    </source>
</evidence>
<accession>A0A9Q1H6Q2</accession>
<dbReference type="Proteomes" id="UP001152320">
    <property type="component" value="Chromosome 8"/>
</dbReference>
<keyword evidence="4" id="KW-1185">Reference proteome</keyword>
<evidence type="ECO:0000313" key="3">
    <source>
        <dbReference type="EMBL" id="KAJ8037617.1"/>
    </source>
</evidence>
<evidence type="ECO:0000256" key="1">
    <source>
        <dbReference type="SAM" id="MobiDB-lite"/>
    </source>
</evidence>